<comment type="caution">
    <text evidence="1">The sequence shown here is derived from an EMBL/GenBank/DDBJ whole genome shotgun (WGS) entry which is preliminary data.</text>
</comment>
<dbReference type="EMBL" id="QURL01000007">
    <property type="protein sequence ID" value="RFC62380.1"/>
    <property type="molecule type" value="Genomic_DNA"/>
</dbReference>
<dbReference type="RefSeq" id="WP_116684320.1">
    <property type="nucleotide sequence ID" value="NZ_QURL01000007.1"/>
</dbReference>
<dbReference type="Proteomes" id="UP000264310">
    <property type="component" value="Unassembled WGS sequence"/>
</dbReference>
<evidence type="ECO:0000313" key="1">
    <source>
        <dbReference type="EMBL" id="RFC62380.1"/>
    </source>
</evidence>
<dbReference type="SUPFAM" id="SSF53335">
    <property type="entry name" value="S-adenosyl-L-methionine-dependent methyltransferases"/>
    <property type="match status" value="1"/>
</dbReference>
<protein>
    <submittedName>
        <fullName evidence="1">Methionine biosynthesis protein MetW</fullName>
    </submittedName>
</protein>
<organism evidence="1 2">
    <name type="scientific">Fulvimarina endophytica</name>
    <dbReference type="NCBI Taxonomy" id="2293836"/>
    <lineage>
        <taxon>Bacteria</taxon>
        <taxon>Pseudomonadati</taxon>
        <taxon>Pseudomonadota</taxon>
        <taxon>Alphaproteobacteria</taxon>
        <taxon>Hyphomicrobiales</taxon>
        <taxon>Aurantimonadaceae</taxon>
        <taxon>Fulvimarina</taxon>
    </lineage>
</organism>
<evidence type="ECO:0000313" key="2">
    <source>
        <dbReference type="Proteomes" id="UP000264310"/>
    </source>
</evidence>
<proteinExistence type="predicted"/>
<gene>
    <name evidence="1" type="primary">metW</name>
    <name evidence="1" type="ORF">DYI37_16250</name>
</gene>
<dbReference type="Pfam" id="PF07021">
    <property type="entry name" value="MetW"/>
    <property type="match status" value="1"/>
</dbReference>
<name>A0A371WZG4_9HYPH</name>
<dbReference type="Gene3D" id="3.40.50.150">
    <property type="entry name" value="Vaccinia Virus protein VP39"/>
    <property type="match status" value="1"/>
</dbReference>
<keyword evidence="2" id="KW-1185">Reference proteome</keyword>
<accession>A0A371WZG4</accession>
<sequence length="217" mass="23800">MTIAETATATTASVAAPNAARVDLDIIADLVKPGSRVLDVGCGDGSLLQLLERRRGVDGRGVEISQAGVNDCVARGLSVIQGDADRDLVHYPDQSFDYVILSQTIQATRNPKAVLSELLRIGHRAIVSFPNFGHLSIRSSLMFFGRMPQTKNLPHTWYDTPNIHFCTIKDFIVLAREMGAQVEDAQAINATGQKMAMSMPWAFWNLFGQQAVFVLKR</sequence>
<dbReference type="PANTHER" id="PTHR43861">
    <property type="entry name" value="TRANS-ACONITATE 2-METHYLTRANSFERASE-RELATED"/>
    <property type="match status" value="1"/>
</dbReference>
<dbReference type="InterPro" id="IPR010743">
    <property type="entry name" value="Methionine_synth_MetW"/>
</dbReference>
<dbReference type="OrthoDB" id="9792690at2"/>
<dbReference type="InterPro" id="IPR029063">
    <property type="entry name" value="SAM-dependent_MTases_sf"/>
</dbReference>
<dbReference type="NCBIfam" id="TIGR02081">
    <property type="entry name" value="metW"/>
    <property type="match status" value="1"/>
</dbReference>
<dbReference type="AlphaFoldDB" id="A0A371WZG4"/>
<reference evidence="1 2" key="1">
    <citation type="submission" date="2018-08" db="EMBL/GenBank/DDBJ databases">
        <title>Fulvimarina sp. 85, whole genome shotgun sequence.</title>
        <authorList>
            <person name="Tuo L."/>
        </authorList>
    </citation>
    <scope>NUCLEOTIDE SEQUENCE [LARGE SCALE GENOMIC DNA]</scope>
    <source>
        <strain evidence="1 2">85</strain>
    </source>
</reference>
<dbReference type="CDD" id="cd02440">
    <property type="entry name" value="AdoMet_MTases"/>
    <property type="match status" value="1"/>
</dbReference>